<evidence type="ECO:0000256" key="2">
    <source>
        <dbReference type="ARBA" id="ARBA00022670"/>
    </source>
</evidence>
<comment type="caution">
    <text evidence="6">The sequence shown here is derived from an EMBL/GenBank/DDBJ whole genome shotgun (WGS) entry which is preliminary data.</text>
</comment>
<comment type="similarity">
    <text evidence="1">Belongs to the peptidase C15 family.</text>
</comment>
<dbReference type="OMA" id="HKNGYRM"/>
<name>A0A1C7LV40_GRIFR</name>
<evidence type="ECO:0000256" key="3">
    <source>
        <dbReference type="ARBA" id="ARBA00022801"/>
    </source>
</evidence>
<gene>
    <name evidence="6" type="ORF">A0H81_11879</name>
</gene>
<accession>A0A1C7LV40</accession>
<evidence type="ECO:0008006" key="8">
    <source>
        <dbReference type="Google" id="ProtNLM"/>
    </source>
</evidence>
<dbReference type="AlphaFoldDB" id="A0A1C7LV40"/>
<sequence>MSRITAPPHDMQPSHVEVMRGCVLALGLHSASAFPFSLNSTPSTMPVVPPQPSEPIDPNALRVLVTGFGPFSKYKENPAWLAVKPLHNTILYADPPSEPITHNDQAIVTDEMEGVPPRPQQIHITAVEIPVTYQAVLATVPGLHGRPPVLPHPNDLSLAITPPPDNGYDFMFHIGVAGRGPLRIEKLAHKNGYRMKDADGEYAPVVHLPKDGTRDSAEASEMERIERMLMGLSSTTPLLGQSGGEGGNDGVDHPPNRGLGKGYESFADELYTEIDVAKLIHHLKDSGIEQVYSSMDAGHYLCDFIFYCSLAEAKRLAARQEKFKERNQPLSTEQVTEAIKRIVSWVCGRLNS</sequence>
<evidence type="ECO:0000256" key="5">
    <source>
        <dbReference type="SAM" id="MobiDB-lite"/>
    </source>
</evidence>
<keyword evidence="7" id="KW-1185">Reference proteome</keyword>
<dbReference type="GO" id="GO:0006508">
    <property type="term" value="P:proteolysis"/>
    <property type="evidence" value="ECO:0007669"/>
    <property type="project" value="UniProtKB-KW"/>
</dbReference>
<dbReference type="Proteomes" id="UP000092993">
    <property type="component" value="Unassembled WGS sequence"/>
</dbReference>
<evidence type="ECO:0000313" key="7">
    <source>
        <dbReference type="Proteomes" id="UP000092993"/>
    </source>
</evidence>
<dbReference type="InterPro" id="IPR016125">
    <property type="entry name" value="Peptidase_C15-like"/>
</dbReference>
<dbReference type="InterPro" id="IPR036440">
    <property type="entry name" value="Peptidase_C15-like_sf"/>
</dbReference>
<dbReference type="EMBL" id="LUGG01000022">
    <property type="protein sequence ID" value="OBZ68066.1"/>
    <property type="molecule type" value="Genomic_DNA"/>
</dbReference>
<protein>
    <recommendedName>
        <fullName evidence="8">Pyroglutamyl-peptidase 1</fullName>
    </recommendedName>
</protein>
<dbReference type="Gene3D" id="3.40.630.20">
    <property type="entry name" value="Peptidase C15, pyroglutamyl peptidase I-like"/>
    <property type="match status" value="1"/>
</dbReference>
<dbReference type="SUPFAM" id="SSF53182">
    <property type="entry name" value="Pyrrolidone carboxyl peptidase (pyroglutamate aminopeptidase)"/>
    <property type="match status" value="1"/>
</dbReference>
<evidence type="ECO:0000256" key="1">
    <source>
        <dbReference type="ARBA" id="ARBA00006641"/>
    </source>
</evidence>
<dbReference type="OrthoDB" id="407146at2759"/>
<dbReference type="PANTHER" id="PTHR23402">
    <property type="entry name" value="PROTEASE FAMILY C15 PYROGLUTAMYL-PEPTIDASE I-RELATED"/>
    <property type="match status" value="1"/>
</dbReference>
<organism evidence="6 7">
    <name type="scientific">Grifola frondosa</name>
    <name type="common">Maitake</name>
    <name type="synonym">Polyporus frondosus</name>
    <dbReference type="NCBI Taxonomy" id="5627"/>
    <lineage>
        <taxon>Eukaryota</taxon>
        <taxon>Fungi</taxon>
        <taxon>Dikarya</taxon>
        <taxon>Basidiomycota</taxon>
        <taxon>Agaricomycotina</taxon>
        <taxon>Agaricomycetes</taxon>
        <taxon>Polyporales</taxon>
        <taxon>Grifolaceae</taxon>
        <taxon>Grifola</taxon>
    </lineage>
</organism>
<keyword evidence="2" id="KW-0645">Protease</keyword>
<keyword evidence="4" id="KW-0788">Thiol protease</keyword>
<dbReference type="STRING" id="5627.A0A1C7LV40"/>
<proteinExistence type="inferred from homology"/>
<evidence type="ECO:0000313" key="6">
    <source>
        <dbReference type="EMBL" id="OBZ68066.1"/>
    </source>
</evidence>
<evidence type="ECO:0000256" key="4">
    <source>
        <dbReference type="ARBA" id="ARBA00022807"/>
    </source>
</evidence>
<dbReference type="GO" id="GO:0008234">
    <property type="term" value="F:cysteine-type peptidase activity"/>
    <property type="evidence" value="ECO:0007669"/>
    <property type="project" value="UniProtKB-KW"/>
</dbReference>
<feature type="region of interest" description="Disordered" evidence="5">
    <location>
        <begin position="238"/>
        <end position="259"/>
    </location>
</feature>
<keyword evidence="3" id="KW-0378">Hydrolase</keyword>
<dbReference type="PANTHER" id="PTHR23402:SF1">
    <property type="entry name" value="PYROGLUTAMYL-PEPTIDASE I"/>
    <property type="match status" value="1"/>
</dbReference>
<reference evidence="6 7" key="1">
    <citation type="submission" date="2016-03" db="EMBL/GenBank/DDBJ databases">
        <title>Whole genome sequencing of Grifola frondosa 9006-11.</title>
        <authorList>
            <person name="Min B."/>
            <person name="Park H."/>
            <person name="Kim J.-G."/>
            <person name="Cho H."/>
            <person name="Oh Y.-L."/>
            <person name="Kong W.-S."/>
            <person name="Choi I.-G."/>
        </authorList>
    </citation>
    <scope>NUCLEOTIDE SEQUENCE [LARGE SCALE GENOMIC DNA]</scope>
    <source>
        <strain evidence="6 7">9006-11</strain>
    </source>
</reference>